<dbReference type="PANTHER" id="PTHR43156">
    <property type="entry name" value="STAGE II SPORULATION PROTEIN E-RELATED"/>
    <property type="match status" value="1"/>
</dbReference>
<protein>
    <submittedName>
        <fullName evidence="4">Serine/threonine-protein phosphatase</fullName>
    </submittedName>
</protein>
<evidence type="ECO:0000313" key="4">
    <source>
        <dbReference type="EMBL" id="TGN17154.1"/>
    </source>
</evidence>
<dbReference type="AlphaFoldDB" id="A0A4R9LVI5"/>
<feature type="transmembrane region" description="Helical" evidence="2">
    <location>
        <begin position="282"/>
        <end position="300"/>
    </location>
</feature>
<dbReference type="SUPFAM" id="SSF81606">
    <property type="entry name" value="PP2C-like"/>
    <property type="match status" value="1"/>
</dbReference>
<feature type="transmembrane region" description="Helical" evidence="2">
    <location>
        <begin position="348"/>
        <end position="365"/>
    </location>
</feature>
<keyword evidence="2" id="KW-1133">Transmembrane helix</keyword>
<dbReference type="InterPro" id="IPR052016">
    <property type="entry name" value="Bact_Sigma-Reg"/>
</dbReference>
<feature type="transmembrane region" description="Helical" evidence="2">
    <location>
        <begin position="157"/>
        <end position="175"/>
    </location>
</feature>
<keyword evidence="5" id="KW-1185">Reference proteome</keyword>
<dbReference type="OrthoDB" id="344775at2"/>
<dbReference type="PANTHER" id="PTHR43156:SF2">
    <property type="entry name" value="STAGE II SPORULATION PROTEIN E"/>
    <property type="match status" value="1"/>
</dbReference>
<dbReference type="GO" id="GO:0016791">
    <property type="term" value="F:phosphatase activity"/>
    <property type="evidence" value="ECO:0007669"/>
    <property type="project" value="TreeGrafter"/>
</dbReference>
<feature type="transmembrane region" description="Helical" evidence="2">
    <location>
        <begin position="106"/>
        <end position="125"/>
    </location>
</feature>
<dbReference type="RefSeq" id="WP_135762061.1">
    <property type="nucleotide sequence ID" value="NZ_RQHW01000079.1"/>
</dbReference>
<evidence type="ECO:0000256" key="2">
    <source>
        <dbReference type="SAM" id="Phobius"/>
    </source>
</evidence>
<feature type="transmembrane region" description="Helical" evidence="2">
    <location>
        <begin position="248"/>
        <end position="270"/>
    </location>
</feature>
<dbReference type="Pfam" id="PF07228">
    <property type="entry name" value="SpoIIE"/>
    <property type="match status" value="1"/>
</dbReference>
<name>A0A4R9LVI5_9LEPT</name>
<evidence type="ECO:0000256" key="1">
    <source>
        <dbReference type="ARBA" id="ARBA00022801"/>
    </source>
</evidence>
<sequence length="789" mass="90791">MRELAITIFSAFLFFLLLFFSFIGIQQTTTRLPFFYYSSGLIINVGEDNKDLWGKKAHKDDLTRFEKRELSAFDDYYSVRILDEEGNYKAREFKLVQFQKLEILNVFYFDLFLAFFTLIAAVYFYYSTRDGLIFAFFFNLGITLLTSIFILAYRNSIFPFFFSLYIGAFLNYHLIYRLRGKEIPSKWLLPQMIIAFVVAIVASQETTDMALLEKMATIAHGLNATFGLVSLGMNFSDLIRIKPQNEALFKRISLLISIGLYISLPISLIFFNGHPWFFAPRYLFFLTYVLFIITFFYGTYRYTFVPSFVIFTPTIITIVLVTLTAGLYGGIVLILDFVFPVPYLKDRWFLNLLFLLILTSYLIPIKLKTKQWIDYWFFEKNKTLSRGIDKITELISSPITMRKTILSINRTVMETLNVSNIIILIPGDQFARTDLRNINFMRIPSQSEIWNYFINNDRVTVTSHLEYGIGLRETLYNFLKGLGVQLAFPAYDLSSSKKNIKAMILLGEKADKKYFSIGELKFINEVVKISGMLLENYSLLEAEIQKRKIVRDIQTASIVDNTLRLILPSEIKNIEYGYISKPAVGISGDYLDIIPVSSSKMIILLGDVAGHGLGTGFLVSAIKGIVREQLRNGTSLEGLFREINSFFRARYKGNEFMTLLGGVLDSKEKTFKFINAGHLALLEMEQNGNIITHPKTQRVLGIMETDYQAQELRLQSGTKLFLFSDGITETFGENEELFGEESLIEFLHFHDDLSVREIPSALENKILQFRGSKEQTDDITFIGLSFREN</sequence>
<dbReference type="Proteomes" id="UP000298058">
    <property type="component" value="Unassembled WGS sequence"/>
</dbReference>
<evidence type="ECO:0000259" key="3">
    <source>
        <dbReference type="SMART" id="SM00331"/>
    </source>
</evidence>
<feature type="domain" description="PPM-type phosphatase" evidence="3">
    <location>
        <begin position="571"/>
        <end position="786"/>
    </location>
</feature>
<dbReference type="InterPro" id="IPR001932">
    <property type="entry name" value="PPM-type_phosphatase-like_dom"/>
</dbReference>
<feature type="transmembrane region" description="Helical" evidence="2">
    <location>
        <begin position="307"/>
        <end position="328"/>
    </location>
</feature>
<gene>
    <name evidence="4" type="ORF">EHS15_18445</name>
</gene>
<evidence type="ECO:0000313" key="5">
    <source>
        <dbReference type="Proteomes" id="UP000298058"/>
    </source>
</evidence>
<feature type="transmembrane region" description="Helical" evidence="2">
    <location>
        <begin position="187"/>
        <end position="203"/>
    </location>
</feature>
<keyword evidence="1" id="KW-0378">Hydrolase</keyword>
<keyword evidence="2" id="KW-0472">Membrane</keyword>
<accession>A0A4R9LVI5</accession>
<organism evidence="4 5">
    <name type="scientific">Leptospira idonii</name>
    <dbReference type="NCBI Taxonomy" id="1193500"/>
    <lineage>
        <taxon>Bacteria</taxon>
        <taxon>Pseudomonadati</taxon>
        <taxon>Spirochaetota</taxon>
        <taxon>Spirochaetia</taxon>
        <taxon>Leptospirales</taxon>
        <taxon>Leptospiraceae</taxon>
        <taxon>Leptospira</taxon>
    </lineage>
</organism>
<dbReference type="SMART" id="SM00331">
    <property type="entry name" value="PP2C_SIG"/>
    <property type="match status" value="1"/>
</dbReference>
<keyword evidence="2" id="KW-0812">Transmembrane</keyword>
<dbReference type="InterPro" id="IPR036457">
    <property type="entry name" value="PPM-type-like_dom_sf"/>
</dbReference>
<comment type="caution">
    <text evidence="4">The sequence shown here is derived from an EMBL/GenBank/DDBJ whole genome shotgun (WGS) entry which is preliminary data.</text>
</comment>
<dbReference type="Gene3D" id="3.60.40.10">
    <property type="entry name" value="PPM-type phosphatase domain"/>
    <property type="match status" value="1"/>
</dbReference>
<reference evidence="4" key="1">
    <citation type="journal article" date="2019" name="PLoS Negl. Trop. Dis.">
        <title>Revisiting the worldwide diversity of Leptospira species in the environment.</title>
        <authorList>
            <person name="Vincent A.T."/>
            <person name="Schiettekatte O."/>
            <person name="Bourhy P."/>
            <person name="Veyrier F.J."/>
            <person name="Picardeau M."/>
        </authorList>
    </citation>
    <scope>NUCLEOTIDE SEQUENCE [LARGE SCALE GENOMIC DNA]</scope>
    <source>
        <strain evidence="4">201300427</strain>
    </source>
</reference>
<proteinExistence type="predicted"/>
<feature type="transmembrane region" description="Helical" evidence="2">
    <location>
        <begin position="215"/>
        <end position="236"/>
    </location>
</feature>
<feature type="transmembrane region" description="Helical" evidence="2">
    <location>
        <begin position="132"/>
        <end position="151"/>
    </location>
</feature>
<dbReference type="EMBL" id="RQHW01000079">
    <property type="protein sequence ID" value="TGN17154.1"/>
    <property type="molecule type" value="Genomic_DNA"/>
</dbReference>